<dbReference type="GO" id="GO:0051301">
    <property type="term" value="P:cell division"/>
    <property type="evidence" value="ECO:0007669"/>
    <property type="project" value="UniProtKB-KW"/>
</dbReference>
<dbReference type="Ensembl" id="ENSAPLT00000045673.1">
    <property type="protein sequence ID" value="ENSAPLP00000022975.1"/>
    <property type="gene ID" value="ENSAPLG00000011232.2"/>
</dbReference>
<dbReference type="GO" id="GO:0007098">
    <property type="term" value="P:centrosome cycle"/>
    <property type="evidence" value="ECO:0007669"/>
    <property type="project" value="Ensembl"/>
</dbReference>
<dbReference type="GO" id="GO:0070652">
    <property type="term" value="C:HAUS complex"/>
    <property type="evidence" value="ECO:0007669"/>
    <property type="project" value="Ensembl"/>
</dbReference>
<comment type="subcellular location">
    <subcellularLocation>
        <location evidence="1">Cytoplasm</location>
        <location evidence="1">Cytoskeleton</location>
        <location evidence="1">Spindle</location>
    </subcellularLocation>
</comment>
<dbReference type="GO" id="GO:0051225">
    <property type="term" value="P:spindle assembly"/>
    <property type="evidence" value="ECO:0007669"/>
    <property type="project" value="Ensembl"/>
</dbReference>
<feature type="transmembrane region" description="Helical" evidence="11">
    <location>
        <begin position="24"/>
        <end position="43"/>
    </location>
</feature>
<evidence type="ECO:0000256" key="1">
    <source>
        <dbReference type="ARBA" id="ARBA00004186"/>
    </source>
</evidence>
<dbReference type="PANTHER" id="PTHR31570">
    <property type="entry name" value="HAUS AUGMIN-LIKE COMPLEX SUBUNIT 1"/>
    <property type="match status" value="1"/>
</dbReference>
<evidence type="ECO:0000256" key="4">
    <source>
        <dbReference type="ARBA" id="ARBA00022618"/>
    </source>
</evidence>
<dbReference type="GO" id="GO:1990498">
    <property type="term" value="C:mitotic spindle microtubule"/>
    <property type="evidence" value="ECO:0007669"/>
    <property type="project" value="Ensembl"/>
</dbReference>
<evidence type="ECO:0000313" key="12">
    <source>
        <dbReference type="Ensembl" id="ENSAPLP00000022975.1"/>
    </source>
</evidence>
<dbReference type="GO" id="GO:0005829">
    <property type="term" value="C:cytosol"/>
    <property type="evidence" value="ECO:0007669"/>
    <property type="project" value="Ensembl"/>
</dbReference>
<dbReference type="AlphaFoldDB" id="A0A493TBD6"/>
<feature type="coiled-coil region" evidence="10">
    <location>
        <begin position="147"/>
        <end position="230"/>
    </location>
</feature>
<evidence type="ECO:0000256" key="11">
    <source>
        <dbReference type="SAM" id="Phobius"/>
    </source>
</evidence>
<keyword evidence="13" id="KW-1185">Reference proteome</keyword>
<protein>
    <submittedName>
        <fullName evidence="12">HAUS augmin like complex subunit 1</fullName>
    </submittedName>
</protein>
<dbReference type="InterPro" id="IPR026243">
    <property type="entry name" value="HAUS1"/>
</dbReference>
<dbReference type="PRINTS" id="PR02087">
    <property type="entry name" value="HAUSAUGMINL1"/>
</dbReference>
<gene>
    <name evidence="12" type="primary">HAUS1</name>
</gene>
<keyword evidence="6" id="KW-0498">Mitosis</keyword>
<reference evidence="12" key="3">
    <citation type="submission" date="2025-09" db="UniProtKB">
        <authorList>
            <consortium name="Ensembl"/>
        </authorList>
    </citation>
    <scope>IDENTIFICATION</scope>
</reference>
<keyword evidence="9" id="KW-0131">Cell cycle</keyword>
<keyword evidence="7 10" id="KW-0175">Coiled coil</keyword>
<evidence type="ECO:0000256" key="8">
    <source>
        <dbReference type="ARBA" id="ARBA00023212"/>
    </source>
</evidence>
<accession>A0A493TBD6</accession>
<proteinExistence type="inferred from homology"/>
<dbReference type="Pfam" id="PF25762">
    <property type="entry name" value="HAUS1"/>
    <property type="match status" value="1"/>
</dbReference>
<reference evidence="12" key="2">
    <citation type="submission" date="2025-08" db="UniProtKB">
        <authorList>
            <consortium name="Ensembl"/>
        </authorList>
    </citation>
    <scope>IDENTIFICATION</scope>
</reference>
<dbReference type="GO" id="GO:0005813">
    <property type="term" value="C:centrosome"/>
    <property type="evidence" value="ECO:0007669"/>
    <property type="project" value="Ensembl"/>
</dbReference>
<keyword evidence="11" id="KW-1133">Transmembrane helix</keyword>
<comment type="similarity">
    <text evidence="2">Belongs to the HAUS1 family.</text>
</comment>
<sequence>MREVKGETNTQSSQRSGYFLSPHLAVDFFFFFSPILWQVTLWLKEVFENQPIPHYEVNPQTVEILYNLKEYSETRERDLAFLVEDTEQKAAEYEAQAKYLEDLLTKGLGLSLSSLSSEGATYLNTLVNSAITLGTKDTSLASFFCAINDMSSELYATESKNKELELELASMNKKLTAALAMEKRLEEDLRKTRDYLEVERVKAESRSQNLKFLRDKSEDFKIRIKAAEEKLAANGLDYSLMHQSLVSMSEKLEEMQKEVVPVKRELDSYLDLTPNPSLVQVKVEEARRELNDLEAELSKEILMLTLEMPESRKNKFT</sequence>
<dbReference type="GeneTree" id="ENSGT00390000006029"/>
<keyword evidence="11" id="KW-0812">Transmembrane</keyword>
<organism evidence="12 13">
    <name type="scientific">Anas platyrhynchos platyrhynchos</name>
    <name type="common">Northern mallard</name>
    <dbReference type="NCBI Taxonomy" id="8840"/>
    <lineage>
        <taxon>Eukaryota</taxon>
        <taxon>Metazoa</taxon>
        <taxon>Chordata</taxon>
        <taxon>Craniata</taxon>
        <taxon>Vertebrata</taxon>
        <taxon>Euteleostomi</taxon>
        <taxon>Archelosauria</taxon>
        <taxon>Archosauria</taxon>
        <taxon>Dinosauria</taxon>
        <taxon>Saurischia</taxon>
        <taxon>Theropoda</taxon>
        <taxon>Coelurosauria</taxon>
        <taxon>Aves</taxon>
        <taxon>Neognathae</taxon>
        <taxon>Galloanserae</taxon>
        <taxon>Anseriformes</taxon>
        <taxon>Anatidae</taxon>
        <taxon>Anatinae</taxon>
        <taxon>Anas</taxon>
    </lineage>
</organism>
<name>A0A493TBD6_ANAPP</name>
<keyword evidence="3" id="KW-0963">Cytoplasm</keyword>
<evidence type="ECO:0000256" key="6">
    <source>
        <dbReference type="ARBA" id="ARBA00022776"/>
    </source>
</evidence>
<keyword evidence="11" id="KW-0472">Membrane</keyword>
<evidence type="ECO:0000256" key="7">
    <source>
        <dbReference type="ARBA" id="ARBA00023054"/>
    </source>
</evidence>
<keyword evidence="4" id="KW-0132">Cell division</keyword>
<keyword evidence="8" id="KW-0206">Cytoskeleton</keyword>
<dbReference type="PANTHER" id="PTHR31570:SF1">
    <property type="entry name" value="HAUS AUGMIN-LIKE COMPLEX SUBUNIT 1"/>
    <property type="match status" value="1"/>
</dbReference>
<evidence type="ECO:0000256" key="10">
    <source>
        <dbReference type="SAM" id="Coils"/>
    </source>
</evidence>
<evidence type="ECO:0000313" key="13">
    <source>
        <dbReference type="Proteomes" id="UP000016666"/>
    </source>
</evidence>
<evidence type="ECO:0000256" key="2">
    <source>
        <dbReference type="ARBA" id="ARBA00005479"/>
    </source>
</evidence>
<evidence type="ECO:0000256" key="9">
    <source>
        <dbReference type="ARBA" id="ARBA00023306"/>
    </source>
</evidence>
<keyword evidence="5" id="KW-0493">Microtubule</keyword>
<dbReference type="STRING" id="8840.ENSAPLP00000022975"/>
<evidence type="ECO:0000256" key="5">
    <source>
        <dbReference type="ARBA" id="ARBA00022701"/>
    </source>
</evidence>
<reference evidence="12 13" key="1">
    <citation type="submission" date="2017-10" db="EMBL/GenBank/DDBJ databases">
        <title>A new Pekin duck reference genome.</title>
        <authorList>
            <person name="Hou Z.-C."/>
            <person name="Zhou Z.-K."/>
            <person name="Zhu F."/>
            <person name="Hou S.-S."/>
        </authorList>
    </citation>
    <scope>NUCLEOTIDE SEQUENCE [LARGE SCALE GENOMIC DNA]</scope>
</reference>
<evidence type="ECO:0000256" key="3">
    <source>
        <dbReference type="ARBA" id="ARBA00022490"/>
    </source>
</evidence>
<dbReference type="Proteomes" id="UP000016666">
    <property type="component" value="Chromosome Z"/>
</dbReference>